<dbReference type="PROSITE" id="PS51257">
    <property type="entry name" value="PROKAR_LIPOPROTEIN"/>
    <property type="match status" value="1"/>
</dbReference>
<organism evidence="1 2">
    <name type="scientific">Vibrio ponticus</name>
    <dbReference type="NCBI Taxonomy" id="265668"/>
    <lineage>
        <taxon>Bacteria</taxon>
        <taxon>Pseudomonadati</taxon>
        <taxon>Pseudomonadota</taxon>
        <taxon>Gammaproteobacteria</taxon>
        <taxon>Vibrionales</taxon>
        <taxon>Vibrionaceae</taxon>
        <taxon>Vibrio</taxon>
    </lineage>
</organism>
<dbReference type="RefSeq" id="WP_075649979.1">
    <property type="nucleotide sequence ID" value="NZ_AP019658.1"/>
</dbReference>
<keyword evidence="2" id="KW-1185">Reference proteome</keyword>
<reference evidence="1 2" key="1">
    <citation type="submission" date="2016-09" db="EMBL/GenBank/DDBJ databases">
        <title>Genomic Taxonomy of the Vibrionaceae.</title>
        <authorList>
            <person name="Gonzalez-Castillo A."/>
            <person name="Gomez-Gil B."/>
            <person name="Enciso-Ibarra K."/>
        </authorList>
    </citation>
    <scope>NUCLEOTIDE SEQUENCE [LARGE SCALE GENOMIC DNA]</scope>
    <source>
        <strain evidence="1 2">CAIM 1731</strain>
    </source>
</reference>
<dbReference type="InterPro" id="IPR016875">
    <property type="entry name" value="UCP028200"/>
</dbReference>
<proteinExistence type="predicted"/>
<gene>
    <name evidence="1" type="ORF">BIY21_02485</name>
</gene>
<dbReference type="Proteomes" id="UP000186206">
    <property type="component" value="Unassembled WGS sequence"/>
</dbReference>
<protein>
    <recommendedName>
        <fullName evidence="3">Lipoprotein</fullName>
    </recommendedName>
</protein>
<comment type="caution">
    <text evidence="1">The sequence shown here is derived from an EMBL/GenBank/DDBJ whole genome shotgun (WGS) entry which is preliminary data.</text>
</comment>
<sequence>MRRWLLILLCSLGLVGCGTKLVYDNLDWFAIQYVEDFVDLDNSQQTMLRQSIQAATPWHRSQEIPIYINHLDQLLQINPSQLTVADLVEQQETFRQHSLRLAEHFLPAITQIVSDMSDEQVDQLMDEIRVRHVKYKKKYQSNSEQELRKLYRQRVEENLQNWLGDLTQEQQVLVEAWSQQWLVTTPFWVEYQTQIRVELSKMFAERRNPDQLQALIRELIFRPQQYYPPQLAARIDLNTQTGQRYFVQIINLMTPKQTRNVKSELEDWREIAMDLTL</sequence>
<dbReference type="EMBL" id="MJMI01000098">
    <property type="protein sequence ID" value="OLQ90896.1"/>
    <property type="molecule type" value="Genomic_DNA"/>
</dbReference>
<evidence type="ECO:0000313" key="1">
    <source>
        <dbReference type="EMBL" id="OLQ90896.1"/>
    </source>
</evidence>
<evidence type="ECO:0000313" key="2">
    <source>
        <dbReference type="Proteomes" id="UP000186206"/>
    </source>
</evidence>
<dbReference type="Pfam" id="PF19795">
    <property type="entry name" value="DUF6279"/>
    <property type="match status" value="1"/>
</dbReference>
<name>A0ABX3FE51_9VIBR</name>
<evidence type="ECO:0008006" key="3">
    <source>
        <dbReference type="Google" id="ProtNLM"/>
    </source>
</evidence>
<dbReference type="PIRSF" id="PIRSF028200">
    <property type="entry name" value="UCP028200"/>
    <property type="match status" value="1"/>
</dbReference>
<accession>A0ABX3FE51</accession>